<keyword evidence="4" id="KW-1185">Reference proteome</keyword>
<feature type="region of interest" description="Disordered" evidence="1">
    <location>
        <begin position="255"/>
        <end position="379"/>
    </location>
</feature>
<comment type="caution">
    <text evidence="3">The sequence shown here is derived from an EMBL/GenBank/DDBJ whole genome shotgun (WGS) entry which is preliminary data.</text>
</comment>
<feature type="compositionally biased region" description="Basic and acidic residues" evidence="1">
    <location>
        <begin position="306"/>
        <end position="319"/>
    </location>
</feature>
<dbReference type="EMBL" id="CAXAQS010000842">
    <property type="protein sequence ID" value="CAK9253388.1"/>
    <property type="molecule type" value="Genomic_DNA"/>
</dbReference>
<accession>A0ABP0VG10</accession>
<proteinExistence type="predicted"/>
<feature type="compositionally biased region" description="Polar residues" evidence="1">
    <location>
        <begin position="284"/>
        <end position="304"/>
    </location>
</feature>
<feature type="compositionally biased region" description="Basic residues" evidence="1">
    <location>
        <begin position="266"/>
        <end position="278"/>
    </location>
</feature>
<dbReference type="Pfam" id="PF03432">
    <property type="entry name" value="Relaxase"/>
    <property type="match status" value="1"/>
</dbReference>
<feature type="domain" description="MobA/VirD2-like nuclease" evidence="2">
    <location>
        <begin position="20"/>
        <end position="148"/>
    </location>
</feature>
<reference evidence="3" key="1">
    <citation type="submission" date="2024-02" db="EMBL/GenBank/DDBJ databases">
        <authorList>
            <consortium name="ELIXIR-Norway"/>
            <consortium name="Elixir Norway"/>
        </authorList>
    </citation>
    <scope>NUCLEOTIDE SEQUENCE</scope>
</reference>
<protein>
    <recommendedName>
        <fullName evidence="2">MobA/VirD2-like nuclease domain-containing protein</fullName>
    </recommendedName>
</protein>
<evidence type="ECO:0000256" key="1">
    <source>
        <dbReference type="SAM" id="MobiDB-lite"/>
    </source>
</evidence>
<dbReference type="Proteomes" id="UP001497444">
    <property type="component" value="Unassembled WGS sequence"/>
</dbReference>
<organism evidence="3 4">
    <name type="scientific">Sphagnum jensenii</name>
    <dbReference type="NCBI Taxonomy" id="128206"/>
    <lineage>
        <taxon>Eukaryota</taxon>
        <taxon>Viridiplantae</taxon>
        <taxon>Streptophyta</taxon>
        <taxon>Embryophyta</taxon>
        <taxon>Bryophyta</taxon>
        <taxon>Sphagnophytina</taxon>
        <taxon>Sphagnopsida</taxon>
        <taxon>Sphagnales</taxon>
        <taxon>Sphagnaceae</taxon>
        <taxon>Sphagnum</taxon>
    </lineage>
</organism>
<evidence type="ECO:0000259" key="2">
    <source>
        <dbReference type="Pfam" id="PF03432"/>
    </source>
</evidence>
<gene>
    <name evidence="3" type="ORF">CSSPJE1EN1_LOCUS28766</name>
</gene>
<evidence type="ECO:0000313" key="4">
    <source>
        <dbReference type="Proteomes" id="UP001497444"/>
    </source>
</evidence>
<name>A0ABP0VG10_9BRYO</name>
<sequence>MAVLIKGKSIKCTQISRDHYLRGPENERITVREVKGFATKDPDEALQMIAASAKGTKCRKPVYSTKINPETDRIWNKDEIRAAVDLLEENLGLKGHQRVIVEHKKHGRIHFHVLWSRFPPDGGAAVPMSNDYAIHQKTQRQLEKSFNLRPMMAKGRDFKQSEVEWAKRYGFDIFKLREQITTNFNMVKSGQEFMTSLRGQSMVLCKGDKCQFIIILPWGQHKALSSMIHGRPTKAILRRAMADIDITKLPTVQEGKAQVKATLPKAKSRTKDKSRHTSYKGARSSHTATWKRNSLSATTHQQFTDEIPKPNRKGDKTGKGDGAGGGAASAMSALKSNEKARETAVQKYPANAPTVNMGPERRRRNIWVPVERRERPKPK</sequence>
<dbReference type="InterPro" id="IPR005094">
    <property type="entry name" value="Endonuclease_MobA/VirD2"/>
</dbReference>
<evidence type="ECO:0000313" key="3">
    <source>
        <dbReference type="EMBL" id="CAK9253388.1"/>
    </source>
</evidence>